<dbReference type="EMBL" id="JAPFRF010000002">
    <property type="protein sequence ID" value="KAJ7341723.1"/>
    <property type="molecule type" value="Genomic_DNA"/>
</dbReference>
<protein>
    <recommendedName>
        <fullName evidence="3">Reverse transcriptase</fullName>
    </recommendedName>
</protein>
<feature type="non-terminal residue" evidence="1">
    <location>
        <position position="53"/>
    </location>
</feature>
<evidence type="ECO:0008006" key="3">
    <source>
        <dbReference type="Google" id="ProtNLM"/>
    </source>
</evidence>
<name>A0A9Q0Y6Y5_9SAUR</name>
<dbReference type="AlphaFoldDB" id="A0A9Q0Y6Y5"/>
<organism evidence="1 2">
    <name type="scientific">Phrynocephalus forsythii</name>
    <dbReference type="NCBI Taxonomy" id="171643"/>
    <lineage>
        <taxon>Eukaryota</taxon>
        <taxon>Metazoa</taxon>
        <taxon>Chordata</taxon>
        <taxon>Craniata</taxon>
        <taxon>Vertebrata</taxon>
        <taxon>Euteleostomi</taxon>
        <taxon>Lepidosauria</taxon>
        <taxon>Squamata</taxon>
        <taxon>Bifurcata</taxon>
        <taxon>Unidentata</taxon>
        <taxon>Episquamata</taxon>
        <taxon>Toxicofera</taxon>
        <taxon>Iguania</taxon>
        <taxon>Acrodonta</taxon>
        <taxon>Agamidae</taxon>
        <taxon>Agaminae</taxon>
        <taxon>Phrynocephalus</taxon>
    </lineage>
</organism>
<gene>
    <name evidence="1" type="ORF">JRQ81_006552</name>
</gene>
<keyword evidence="2" id="KW-1185">Reference proteome</keyword>
<comment type="caution">
    <text evidence="1">The sequence shown here is derived from an EMBL/GenBank/DDBJ whole genome shotgun (WGS) entry which is preliminary data.</text>
</comment>
<evidence type="ECO:0000313" key="2">
    <source>
        <dbReference type="Proteomes" id="UP001142489"/>
    </source>
</evidence>
<sequence length="53" mass="6074">RAFTLARLNALPSKTLEGRYQGLPLLDHNCPCTNNQLETVEHVLLICNYYQDL</sequence>
<dbReference type="Proteomes" id="UP001142489">
    <property type="component" value="Unassembled WGS sequence"/>
</dbReference>
<evidence type="ECO:0000313" key="1">
    <source>
        <dbReference type="EMBL" id="KAJ7341723.1"/>
    </source>
</evidence>
<reference evidence="1" key="1">
    <citation type="journal article" date="2023" name="DNA Res.">
        <title>Chromosome-level genome assembly of Phrynocephalus forsythii using third-generation DNA sequencing and Hi-C analysis.</title>
        <authorList>
            <person name="Qi Y."/>
            <person name="Zhao W."/>
            <person name="Zhao Y."/>
            <person name="Niu C."/>
            <person name="Cao S."/>
            <person name="Zhang Y."/>
        </authorList>
    </citation>
    <scope>NUCLEOTIDE SEQUENCE</scope>
    <source>
        <tissue evidence="1">Muscle</tissue>
    </source>
</reference>
<proteinExistence type="predicted"/>
<feature type="non-terminal residue" evidence="1">
    <location>
        <position position="1"/>
    </location>
</feature>
<accession>A0A9Q0Y6Y5</accession>